<comment type="caution">
    <text evidence="2">The sequence shown here is derived from an EMBL/GenBank/DDBJ whole genome shotgun (WGS) entry which is preliminary data.</text>
</comment>
<keyword evidence="1" id="KW-0472">Membrane</keyword>
<evidence type="ECO:0000313" key="2">
    <source>
        <dbReference type="EMBL" id="KAK0476159.1"/>
    </source>
</evidence>
<dbReference type="EMBL" id="JAUEPR010000021">
    <property type="protein sequence ID" value="KAK0476159.1"/>
    <property type="molecule type" value="Genomic_DNA"/>
</dbReference>
<name>A0AA39UBE0_9AGAR</name>
<dbReference type="AlphaFoldDB" id="A0AA39UBE0"/>
<accession>A0AA39UBE0</accession>
<protein>
    <submittedName>
        <fullName evidence="2">Uncharacterized protein</fullName>
    </submittedName>
</protein>
<evidence type="ECO:0000313" key="3">
    <source>
        <dbReference type="Proteomes" id="UP001175227"/>
    </source>
</evidence>
<evidence type="ECO:0000256" key="1">
    <source>
        <dbReference type="SAM" id="Phobius"/>
    </source>
</evidence>
<keyword evidence="3" id="KW-1185">Reference proteome</keyword>
<feature type="transmembrane region" description="Helical" evidence="1">
    <location>
        <begin position="41"/>
        <end position="62"/>
    </location>
</feature>
<sequence length="83" mass="9661">MAFEYEYFWLPVNAMSNTCFNWLSDAVVAWRYVTIYTDCGYLRWAISATLAFPVLAYFAFFCTSHVAHLSLRSELFTPGLPER</sequence>
<keyword evidence="1" id="KW-1133">Transmembrane helix</keyword>
<proteinExistence type="predicted"/>
<organism evidence="2 3">
    <name type="scientific">Armillaria novae-zelandiae</name>
    <dbReference type="NCBI Taxonomy" id="153914"/>
    <lineage>
        <taxon>Eukaryota</taxon>
        <taxon>Fungi</taxon>
        <taxon>Dikarya</taxon>
        <taxon>Basidiomycota</taxon>
        <taxon>Agaricomycotina</taxon>
        <taxon>Agaricomycetes</taxon>
        <taxon>Agaricomycetidae</taxon>
        <taxon>Agaricales</taxon>
        <taxon>Marasmiineae</taxon>
        <taxon>Physalacriaceae</taxon>
        <taxon>Armillaria</taxon>
    </lineage>
</organism>
<keyword evidence="1" id="KW-0812">Transmembrane</keyword>
<dbReference type="Proteomes" id="UP001175227">
    <property type="component" value="Unassembled WGS sequence"/>
</dbReference>
<reference evidence="2" key="1">
    <citation type="submission" date="2023-06" db="EMBL/GenBank/DDBJ databases">
        <authorList>
            <consortium name="Lawrence Berkeley National Laboratory"/>
            <person name="Ahrendt S."/>
            <person name="Sahu N."/>
            <person name="Indic B."/>
            <person name="Wong-Bajracharya J."/>
            <person name="Merenyi Z."/>
            <person name="Ke H.-M."/>
            <person name="Monk M."/>
            <person name="Kocsube S."/>
            <person name="Drula E."/>
            <person name="Lipzen A."/>
            <person name="Balint B."/>
            <person name="Henrissat B."/>
            <person name="Andreopoulos B."/>
            <person name="Martin F.M."/>
            <person name="Harder C.B."/>
            <person name="Rigling D."/>
            <person name="Ford K.L."/>
            <person name="Foster G.D."/>
            <person name="Pangilinan J."/>
            <person name="Papanicolaou A."/>
            <person name="Barry K."/>
            <person name="LaButti K."/>
            <person name="Viragh M."/>
            <person name="Koriabine M."/>
            <person name="Yan M."/>
            <person name="Riley R."/>
            <person name="Champramary S."/>
            <person name="Plett K.L."/>
            <person name="Tsai I.J."/>
            <person name="Slot J."/>
            <person name="Sipos G."/>
            <person name="Plett J."/>
            <person name="Nagy L.G."/>
            <person name="Grigoriev I.V."/>
        </authorList>
    </citation>
    <scope>NUCLEOTIDE SEQUENCE</scope>
    <source>
        <strain evidence="2">ICMP 16352</strain>
    </source>
</reference>
<gene>
    <name evidence="2" type="ORF">IW261DRAFT_1567431</name>
</gene>